<feature type="transmembrane region" description="Helical" evidence="1">
    <location>
        <begin position="176"/>
        <end position="195"/>
    </location>
</feature>
<proteinExistence type="predicted"/>
<feature type="domain" description="CAAX prenyl protease 2/Lysostaphin resistance protein A-like" evidence="2">
    <location>
        <begin position="145"/>
        <end position="241"/>
    </location>
</feature>
<dbReference type="Proteomes" id="UP000238392">
    <property type="component" value="Unassembled WGS sequence"/>
</dbReference>
<organism evidence="3 4">
    <name type="scientific">Donghicola tyrosinivorans</name>
    <dbReference type="NCBI Taxonomy" id="1652492"/>
    <lineage>
        <taxon>Bacteria</taxon>
        <taxon>Pseudomonadati</taxon>
        <taxon>Pseudomonadota</taxon>
        <taxon>Alphaproteobacteria</taxon>
        <taxon>Rhodobacterales</taxon>
        <taxon>Roseobacteraceae</taxon>
        <taxon>Donghicola</taxon>
    </lineage>
</organism>
<feature type="transmembrane region" description="Helical" evidence="1">
    <location>
        <begin position="228"/>
        <end position="247"/>
    </location>
</feature>
<accession>A0A2T0WI90</accession>
<feature type="transmembrane region" description="Helical" evidence="1">
    <location>
        <begin position="103"/>
        <end position="123"/>
    </location>
</feature>
<feature type="transmembrane region" description="Helical" evidence="1">
    <location>
        <begin position="20"/>
        <end position="37"/>
    </location>
</feature>
<feature type="transmembrane region" description="Helical" evidence="1">
    <location>
        <begin position="143"/>
        <end position="164"/>
    </location>
</feature>
<keyword evidence="4" id="KW-1185">Reference proteome</keyword>
<dbReference type="GO" id="GO:0004175">
    <property type="term" value="F:endopeptidase activity"/>
    <property type="evidence" value="ECO:0007669"/>
    <property type="project" value="UniProtKB-ARBA"/>
</dbReference>
<feature type="transmembrane region" description="Helical" evidence="1">
    <location>
        <begin position="42"/>
        <end position="58"/>
    </location>
</feature>
<evidence type="ECO:0000256" key="1">
    <source>
        <dbReference type="SAM" id="Phobius"/>
    </source>
</evidence>
<dbReference type="RefSeq" id="WP_170108077.1">
    <property type="nucleotide sequence ID" value="NZ_PVTQ01000012.1"/>
</dbReference>
<comment type="caution">
    <text evidence="3">The sequence shown here is derived from an EMBL/GenBank/DDBJ whole genome shotgun (WGS) entry which is preliminary data.</text>
</comment>
<dbReference type="InterPro" id="IPR052710">
    <property type="entry name" value="CAAX_protease"/>
</dbReference>
<protein>
    <recommendedName>
        <fullName evidence="2">CAAX prenyl protease 2/Lysostaphin resistance protein A-like domain-containing protein</fullName>
    </recommendedName>
</protein>
<dbReference type="PANTHER" id="PTHR36435:SF1">
    <property type="entry name" value="CAAX AMINO TERMINAL PROTEASE FAMILY PROTEIN"/>
    <property type="match status" value="1"/>
</dbReference>
<evidence type="ECO:0000313" key="4">
    <source>
        <dbReference type="Proteomes" id="UP000238392"/>
    </source>
</evidence>
<keyword evidence="1" id="KW-1133">Transmembrane helix</keyword>
<dbReference type="Pfam" id="PF02517">
    <property type="entry name" value="Rce1-like"/>
    <property type="match status" value="1"/>
</dbReference>
<sequence length="300" mass="33247">MNQYAPHLAFIAPAKPRSTLWTLVIGYALIEAAYYVARGATGLFVTLIGELIGYPALIDGYEWGQNYPGLLIELASFSFLIGATVFITWAHHSRSGWTLLGDLTGFGPTVIKVTTGCLLVFVATELAPPFYSYEGAEFQWLRLVLLPLSVAALLIQVTAEEMLYRGYLQQQLAARFQNPIIWMVAVNLLFGLAHFDRDADLVYAMQYVVWAFVFGMAASDLTARTGSLAAAIGYHLANNLFAFMFWAEEGVDSGLALLLFPAFDAHSDEGMAMPWFDLYYASELAMPVVLWLAARIVIRR</sequence>
<reference evidence="3 4" key="1">
    <citation type="submission" date="2018-03" db="EMBL/GenBank/DDBJ databases">
        <title>Genomic Encyclopedia of Archaeal and Bacterial Type Strains, Phase II (KMG-II): from individual species to whole genera.</title>
        <authorList>
            <person name="Goeker M."/>
        </authorList>
    </citation>
    <scope>NUCLEOTIDE SEQUENCE [LARGE SCALE GENOMIC DNA]</scope>
    <source>
        <strain evidence="3 4">DSM 100212</strain>
    </source>
</reference>
<evidence type="ECO:0000259" key="2">
    <source>
        <dbReference type="Pfam" id="PF02517"/>
    </source>
</evidence>
<keyword evidence="1" id="KW-0472">Membrane</keyword>
<dbReference type="EMBL" id="PVTQ01000012">
    <property type="protein sequence ID" value="PRY86433.1"/>
    <property type="molecule type" value="Genomic_DNA"/>
</dbReference>
<feature type="transmembrane region" description="Helical" evidence="1">
    <location>
        <begin position="70"/>
        <end position="91"/>
    </location>
</feature>
<dbReference type="GO" id="GO:0080120">
    <property type="term" value="P:CAAX-box protein maturation"/>
    <property type="evidence" value="ECO:0007669"/>
    <property type="project" value="UniProtKB-ARBA"/>
</dbReference>
<gene>
    <name evidence="3" type="ORF">CLV74_11272</name>
</gene>
<dbReference type="AlphaFoldDB" id="A0A2T0WI90"/>
<name>A0A2T0WI90_9RHOB</name>
<feature type="transmembrane region" description="Helical" evidence="1">
    <location>
        <begin position="201"/>
        <end position="221"/>
    </location>
</feature>
<feature type="transmembrane region" description="Helical" evidence="1">
    <location>
        <begin position="278"/>
        <end position="298"/>
    </location>
</feature>
<dbReference type="InterPro" id="IPR003675">
    <property type="entry name" value="Rce1/LyrA-like_dom"/>
</dbReference>
<keyword evidence="1" id="KW-0812">Transmembrane</keyword>
<dbReference type="PANTHER" id="PTHR36435">
    <property type="entry name" value="SLR1288 PROTEIN"/>
    <property type="match status" value="1"/>
</dbReference>
<evidence type="ECO:0000313" key="3">
    <source>
        <dbReference type="EMBL" id="PRY86433.1"/>
    </source>
</evidence>